<dbReference type="AlphaFoldDB" id="A0A540KHC6"/>
<keyword evidence="2" id="KW-1185">Reference proteome</keyword>
<reference evidence="1 2" key="1">
    <citation type="journal article" date="2019" name="G3 (Bethesda)">
        <title>Sequencing of a Wild Apple (Malus baccata) Genome Unravels the Differences Between Cultivated and Wild Apple Species Regarding Disease Resistance and Cold Tolerance.</title>
        <authorList>
            <person name="Chen X."/>
        </authorList>
    </citation>
    <scope>NUCLEOTIDE SEQUENCE [LARGE SCALE GENOMIC DNA]</scope>
    <source>
        <strain evidence="2">cv. Shandingzi</strain>
        <tissue evidence="1">Leaves</tissue>
    </source>
</reference>
<protein>
    <submittedName>
        <fullName evidence="1">Uncharacterized protein</fullName>
    </submittedName>
</protein>
<dbReference type="EMBL" id="VIEB01001273">
    <property type="protein sequence ID" value="TQD73589.1"/>
    <property type="molecule type" value="Genomic_DNA"/>
</dbReference>
<accession>A0A540KHC6</accession>
<gene>
    <name evidence="1" type="ORF">C1H46_040870</name>
</gene>
<comment type="caution">
    <text evidence="1">The sequence shown here is derived from an EMBL/GenBank/DDBJ whole genome shotgun (WGS) entry which is preliminary data.</text>
</comment>
<sequence>MFNILLCDAELRLYELESLKVRVSVAKVWRLDSGRTPPSRTPLLRCKVNRRARLLDGVAQFAHNKVDLDSGYLQIFLPFSASNY</sequence>
<proteinExistence type="predicted"/>
<evidence type="ECO:0000313" key="2">
    <source>
        <dbReference type="Proteomes" id="UP000315295"/>
    </source>
</evidence>
<name>A0A540KHC6_MALBA</name>
<organism evidence="1 2">
    <name type="scientific">Malus baccata</name>
    <name type="common">Siberian crab apple</name>
    <name type="synonym">Pyrus baccata</name>
    <dbReference type="NCBI Taxonomy" id="106549"/>
    <lineage>
        <taxon>Eukaryota</taxon>
        <taxon>Viridiplantae</taxon>
        <taxon>Streptophyta</taxon>
        <taxon>Embryophyta</taxon>
        <taxon>Tracheophyta</taxon>
        <taxon>Spermatophyta</taxon>
        <taxon>Magnoliopsida</taxon>
        <taxon>eudicotyledons</taxon>
        <taxon>Gunneridae</taxon>
        <taxon>Pentapetalae</taxon>
        <taxon>rosids</taxon>
        <taxon>fabids</taxon>
        <taxon>Rosales</taxon>
        <taxon>Rosaceae</taxon>
        <taxon>Amygdaloideae</taxon>
        <taxon>Maleae</taxon>
        <taxon>Malus</taxon>
    </lineage>
</organism>
<dbReference type="Proteomes" id="UP000315295">
    <property type="component" value="Unassembled WGS sequence"/>
</dbReference>
<evidence type="ECO:0000313" key="1">
    <source>
        <dbReference type="EMBL" id="TQD73589.1"/>
    </source>
</evidence>